<reference evidence="2 3" key="1">
    <citation type="submission" date="2013-11" db="EMBL/GenBank/DDBJ databases">
        <title>Genome sequencing of Stegodyphus mimosarum.</title>
        <authorList>
            <person name="Bechsgaard J."/>
        </authorList>
    </citation>
    <scope>NUCLEOTIDE SEQUENCE [LARGE SCALE GENOMIC DNA]</scope>
</reference>
<dbReference type="OrthoDB" id="6506606at2759"/>
<accession>A0A087U884</accession>
<gene>
    <name evidence="2" type="ORF">X975_12141</name>
</gene>
<protein>
    <submittedName>
        <fullName evidence="2">Uncharacterized protein</fullName>
    </submittedName>
</protein>
<proteinExistence type="predicted"/>
<evidence type="ECO:0000256" key="1">
    <source>
        <dbReference type="SAM" id="MobiDB-lite"/>
    </source>
</evidence>
<organism evidence="2 3">
    <name type="scientific">Stegodyphus mimosarum</name>
    <name type="common">African social velvet spider</name>
    <dbReference type="NCBI Taxonomy" id="407821"/>
    <lineage>
        <taxon>Eukaryota</taxon>
        <taxon>Metazoa</taxon>
        <taxon>Ecdysozoa</taxon>
        <taxon>Arthropoda</taxon>
        <taxon>Chelicerata</taxon>
        <taxon>Arachnida</taxon>
        <taxon>Araneae</taxon>
        <taxon>Araneomorphae</taxon>
        <taxon>Entelegynae</taxon>
        <taxon>Eresoidea</taxon>
        <taxon>Eresidae</taxon>
        <taxon>Stegodyphus</taxon>
    </lineage>
</organism>
<keyword evidence="3" id="KW-1185">Reference proteome</keyword>
<evidence type="ECO:0000313" key="2">
    <source>
        <dbReference type="EMBL" id="KFM73573.1"/>
    </source>
</evidence>
<dbReference type="AlphaFoldDB" id="A0A087U884"/>
<dbReference type="EMBL" id="KK118678">
    <property type="protein sequence ID" value="KFM73573.1"/>
    <property type="molecule type" value="Genomic_DNA"/>
</dbReference>
<dbReference type="Proteomes" id="UP000054359">
    <property type="component" value="Unassembled WGS sequence"/>
</dbReference>
<evidence type="ECO:0000313" key="3">
    <source>
        <dbReference type="Proteomes" id="UP000054359"/>
    </source>
</evidence>
<dbReference type="OMA" id="ASHDEMC"/>
<name>A0A087U884_STEMI</name>
<feature type="region of interest" description="Disordered" evidence="1">
    <location>
        <begin position="219"/>
        <end position="246"/>
    </location>
</feature>
<sequence>MLIWLNSIRVLNSCLPVIRGSMASTYMPVETILKVDDSELLIGENQKLEQPISTSANYVSIGTQCDWKVETAEAGASNVLPMENGSSKLDVIGSDKLRIGNRHSEEMSLVIRDWPSHPDPSICAEQKHLIPAEALSQQIACNIQALPIDEKFFLQFDYKTRNKLKTKQRRLDPYYRTQERVRQRTVMRIKRQDPRFRAAEREKGRYRMRLKRLDPVFRSQERERQRERMKMKRSDPCFREREREQQKTRLHVKRLDPAYKEKERAQDRLRMRIKRQNNGLYSAVQAEIAKTSPKIENDITVTESQTYKEIAESHTSVEMRNNQAVFPENFNARFLSVKPRDSTVEGFHFKKQHILNFNFYNSSKEQWASHDEMCPKGLTSFSVAGESGKFQISSTHENNIGFTLKEHPTNQKKALKNDIVSNNLVAIKSTETLHIETKKTKSLFSHDTTAIPRFPLQSTVDKLL</sequence>
<feature type="non-terminal residue" evidence="2">
    <location>
        <position position="464"/>
    </location>
</feature>